<dbReference type="EMBL" id="BAABHO010000030">
    <property type="protein sequence ID" value="GAA4797343.1"/>
    <property type="molecule type" value="Genomic_DNA"/>
</dbReference>
<sequence>MRVVAGATRPVGEPGDVPDAGPLAPRALIVSLFGLYARELGGWLSVATIVRLMADLGVDEQATRSAVFRLKKRGRLEAQKQGRTAGYRASAEALEILAEGDTRIYGRRRGHPDDGWLLVVFSVPESERDQRHRLRSTLTRLGLGTIGPGTWVAPGHLGDAVLAALHRGGLAQFTDVFRATHLAGAPGRDTIAAWWDLDALEATYADYLRRFAGVAARWEDHPGDDARAFADYVPAVTAWRRLPYLDPGLPLEYLPEDWIGSRAEALFDRFRELLAVPAARHVRAVTPPPPPGSPRAPRAATAR</sequence>
<feature type="domain" description="Transcriptional repressor PaaX-like N-terminal" evidence="2">
    <location>
        <begin position="25"/>
        <end position="92"/>
    </location>
</feature>
<dbReference type="Pfam" id="PF07848">
    <property type="entry name" value="PaaX"/>
    <property type="match status" value="1"/>
</dbReference>
<dbReference type="InterPro" id="IPR012906">
    <property type="entry name" value="PaaX-like_N"/>
</dbReference>
<dbReference type="Proteomes" id="UP001500928">
    <property type="component" value="Unassembled WGS sequence"/>
</dbReference>
<organism evidence="5 6">
    <name type="scientific">Actinomycetospora chlora</name>
    <dbReference type="NCBI Taxonomy" id="663608"/>
    <lineage>
        <taxon>Bacteria</taxon>
        <taxon>Bacillati</taxon>
        <taxon>Actinomycetota</taxon>
        <taxon>Actinomycetes</taxon>
        <taxon>Pseudonocardiales</taxon>
        <taxon>Pseudonocardiaceae</taxon>
        <taxon>Actinomycetospora</taxon>
    </lineage>
</organism>
<feature type="domain" description="Transcriptional repressor PaaX-like central Cas2-like" evidence="4">
    <location>
        <begin position="112"/>
        <end position="188"/>
    </location>
</feature>
<evidence type="ECO:0000259" key="4">
    <source>
        <dbReference type="Pfam" id="PF20803"/>
    </source>
</evidence>
<evidence type="ECO:0000259" key="3">
    <source>
        <dbReference type="Pfam" id="PF08223"/>
    </source>
</evidence>
<evidence type="ECO:0000259" key="2">
    <source>
        <dbReference type="Pfam" id="PF07848"/>
    </source>
</evidence>
<dbReference type="InterPro" id="IPR048846">
    <property type="entry name" value="PaaX-like_central"/>
</dbReference>
<evidence type="ECO:0000313" key="5">
    <source>
        <dbReference type="EMBL" id="GAA4797343.1"/>
    </source>
</evidence>
<dbReference type="InterPro" id="IPR013225">
    <property type="entry name" value="PaaX_C"/>
</dbReference>
<dbReference type="Gene3D" id="3.30.70.2650">
    <property type="match status" value="1"/>
</dbReference>
<dbReference type="PIRSF" id="PIRSF020623">
    <property type="entry name" value="PaaX"/>
    <property type="match status" value="1"/>
</dbReference>
<dbReference type="Gene3D" id="1.20.58.1460">
    <property type="match status" value="1"/>
</dbReference>
<dbReference type="PANTHER" id="PTHR30319">
    <property type="entry name" value="PHENYLACETIC ACID REGULATOR-RELATED TRANSCRIPTIONAL REPRESSOR"/>
    <property type="match status" value="1"/>
</dbReference>
<feature type="region of interest" description="Disordered" evidence="1">
    <location>
        <begin position="283"/>
        <end position="303"/>
    </location>
</feature>
<dbReference type="Gene3D" id="1.10.10.10">
    <property type="entry name" value="Winged helix-like DNA-binding domain superfamily/Winged helix DNA-binding domain"/>
    <property type="match status" value="1"/>
</dbReference>
<dbReference type="PANTHER" id="PTHR30319:SF1">
    <property type="entry name" value="TRANSCRIPTIONAL REPRESSOR PAAX"/>
    <property type="match status" value="1"/>
</dbReference>
<evidence type="ECO:0000313" key="6">
    <source>
        <dbReference type="Proteomes" id="UP001500928"/>
    </source>
</evidence>
<name>A0ABP9BPH1_9PSEU</name>
<dbReference type="Pfam" id="PF08223">
    <property type="entry name" value="PaaX_C"/>
    <property type="match status" value="1"/>
</dbReference>
<proteinExistence type="predicted"/>
<evidence type="ECO:0000256" key="1">
    <source>
        <dbReference type="SAM" id="MobiDB-lite"/>
    </source>
</evidence>
<comment type="caution">
    <text evidence="5">The sequence shown here is derived from an EMBL/GenBank/DDBJ whole genome shotgun (WGS) entry which is preliminary data.</text>
</comment>
<dbReference type="Pfam" id="PF20803">
    <property type="entry name" value="PaaX_M"/>
    <property type="match status" value="1"/>
</dbReference>
<accession>A0ABP9BPH1</accession>
<feature type="domain" description="Transcriptional repressor PaaX-like C-terminal" evidence="3">
    <location>
        <begin position="195"/>
        <end position="283"/>
    </location>
</feature>
<dbReference type="InterPro" id="IPR036388">
    <property type="entry name" value="WH-like_DNA-bd_sf"/>
</dbReference>
<reference evidence="6" key="1">
    <citation type="journal article" date="2019" name="Int. J. Syst. Evol. Microbiol.">
        <title>The Global Catalogue of Microorganisms (GCM) 10K type strain sequencing project: providing services to taxonomists for standard genome sequencing and annotation.</title>
        <authorList>
            <consortium name="The Broad Institute Genomics Platform"/>
            <consortium name="The Broad Institute Genome Sequencing Center for Infectious Disease"/>
            <person name="Wu L."/>
            <person name="Ma J."/>
        </authorList>
    </citation>
    <scope>NUCLEOTIDE SEQUENCE [LARGE SCALE GENOMIC DNA]</scope>
    <source>
        <strain evidence="6">JCM 17979</strain>
    </source>
</reference>
<gene>
    <name evidence="5" type="ORF">GCM10023200_36950</name>
</gene>
<keyword evidence="6" id="KW-1185">Reference proteome</keyword>
<dbReference type="InterPro" id="IPR011965">
    <property type="entry name" value="PaaX_trns_reg"/>
</dbReference>
<protein>
    <submittedName>
        <fullName evidence="5">PaaX family transcriptional regulator C-terminal domain-containing protein</fullName>
    </submittedName>
</protein>